<gene>
    <name evidence="2" type="ORF">RUM43_000672</name>
</gene>
<dbReference type="Proteomes" id="UP001372834">
    <property type="component" value="Unassembled WGS sequence"/>
</dbReference>
<comment type="caution">
    <text evidence="2">The sequence shown here is derived from an EMBL/GenBank/DDBJ whole genome shotgun (WGS) entry which is preliminary data.</text>
</comment>
<feature type="transmembrane region" description="Helical" evidence="1">
    <location>
        <begin position="35"/>
        <end position="59"/>
    </location>
</feature>
<keyword evidence="1" id="KW-0812">Transmembrane</keyword>
<evidence type="ECO:0000313" key="2">
    <source>
        <dbReference type="EMBL" id="KAK6644405.1"/>
    </source>
</evidence>
<organism evidence="2 3">
    <name type="scientific">Polyplax serrata</name>
    <name type="common">Common mouse louse</name>
    <dbReference type="NCBI Taxonomy" id="468196"/>
    <lineage>
        <taxon>Eukaryota</taxon>
        <taxon>Metazoa</taxon>
        <taxon>Ecdysozoa</taxon>
        <taxon>Arthropoda</taxon>
        <taxon>Hexapoda</taxon>
        <taxon>Insecta</taxon>
        <taxon>Pterygota</taxon>
        <taxon>Neoptera</taxon>
        <taxon>Paraneoptera</taxon>
        <taxon>Psocodea</taxon>
        <taxon>Troctomorpha</taxon>
        <taxon>Phthiraptera</taxon>
        <taxon>Anoplura</taxon>
        <taxon>Polyplacidae</taxon>
        <taxon>Polyplax</taxon>
    </lineage>
</organism>
<dbReference type="AlphaFoldDB" id="A0AAN8SHJ0"/>
<sequence length="170" mass="19581">MTLRTLTENVNVGCEYPETDLQDKKFKKPESTIEFIALTKISLEITFAVILSAIFIFLLKNFLNSGCLKFNHFQQGEGSRETIHRHSRQPVAGRPVFDIRQDKPPSYEECVSSSSREFLVEPPPPYTISGNCRMEFNRNDASIILPNFNDQRMKTLKVSEFMELEKKINS</sequence>
<protein>
    <submittedName>
        <fullName evidence="2">Uncharacterized protein</fullName>
    </submittedName>
</protein>
<evidence type="ECO:0000256" key="1">
    <source>
        <dbReference type="SAM" id="Phobius"/>
    </source>
</evidence>
<keyword evidence="1" id="KW-1133">Transmembrane helix</keyword>
<proteinExistence type="predicted"/>
<name>A0AAN8SHJ0_POLSC</name>
<accession>A0AAN8SHJ0</accession>
<dbReference type="EMBL" id="JAWJWE010000001">
    <property type="protein sequence ID" value="KAK6644405.1"/>
    <property type="molecule type" value="Genomic_DNA"/>
</dbReference>
<keyword evidence="1" id="KW-0472">Membrane</keyword>
<reference evidence="2 3" key="1">
    <citation type="submission" date="2023-10" db="EMBL/GenBank/DDBJ databases">
        <title>Genomes of two closely related lineages of the louse Polyplax serrata with different host specificities.</title>
        <authorList>
            <person name="Martinu J."/>
            <person name="Tarabai H."/>
            <person name="Stefka J."/>
            <person name="Hypsa V."/>
        </authorList>
    </citation>
    <scope>NUCLEOTIDE SEQUENCE [LARGE SCALE GENOMIC DNA]</scope>
    <source>
        <strain evidence="2">HR10_N</strain>
    </source>
</reference>
<evidence type="ECO:0000313" key="3">
    <source>
        <dbReference type="Proteomes" id="UP001372834"/>
    </source>
</evidence>